<dbReference type="EMBL" id="JAVHUY010000003">
    <property type="protein sequence ID" value="MDQ7903675.1"/>
    <property type="molecule type" value="Genomic_DNA"/>
</dbReference>
<gene>
    <name evidence="2" type="ORF">RB614_03985</name>
</gene>
<evidence type="ECO:0000313" key="3">
    <source>
        <dbReference type="Proteomes" id="UP001230908"/>
    </source>
</evidence>
<proteinExistence type="predicted"/>
<dbReference type="RefSeq" id="WP_308710951.1">
    <property type="nucleotide sequence ID" value="NZ_JAVHUY010000003.1"/>
</dbReference>
<sequence length="153" mass="15691">MRALVAGAGRLGVQIADALTGNGYELTIVERDDARIAELAGRTAGTWSPATPANRYAAGSADDVDRPATTATPTRAKPAATPTTPLAHRCCRAVTAPAARAEWAGSPTAEGEAKGKAAPGNAPLRFACDPPCFSRPPPGVVRDCQTVQRLAVC</sequence>
<name>A0ABU0Z9F0_9ACTN</name>
<accession>A0ABU0Z9F0</accession>
<feature type="compositionally biased region" description="Low complexity" evidence="1">
    <location>
        <begin position="67"/>
        <end position="84"/>
    </location>
</feature>
<protein>
    <recommendedName>
        <fullName evidence="4">RCK N-terminal domain-containing protein</fullName>
    </recommendedName>
</protein>
<evidence type="ECO:0000313" key="2">
    <source>
        <dbReference type="EMBL" id="MDQ7903675.1"/>
    </source>
</evidence>
<comment type="caution">
    <text evidence="2">The sequence shown here is derived from an EMBL/GenBank/DDBJ whole genome shotgun (WGS) entry which is preliminary data.</text>
</comment>
<reference evidence="2 3" key="1">
    <citation type="submission" date="2023-08" db="EMBL/GenBank/DDBJ databases">
        <title>Phytohabitans sansha sp. nov., isolated from marine sediment.</title>
        <authorList>
            <person name="Zhao Y."/>
            <person name="Yi K."/>
        </authorList>
    </citation>
    <scope>NUCLEOTIDE SEQUENCE [LARGE SCALE GENOMIC DNA]</scope>
    <source>
        <strain evidence="2 3">ZYX-F-186</strain>
    </source>
</reference>
<dbReference type="Gene3D" id="3.40.50.720">
    <property type="entry name" value="NAD(P)-binding Rossmann-like Domain"/>
    <property type="match status" value="1"/>
</dbReference>
<organism evidence="2 3">
    <name type="scientific">Phytohabitans maris</name>
    <dbReference type="NCBI Taxonomy" id="3071409"/>
    <lineage>
        <taxon>Bacteria</taxon>
        <taxon>Bacillati</taxon>
        <taxon>Actinomycetota</taxon>
        <taxon>Actinomycetes</taxon>
        <taxon>Micromonosporales</taxon>
        <taxon>Micromonosporaceae</taxon>
    </lineage>
</organism>
<evidence type="ECO:0000256" key="1">
    <source>
        <dbReference type="SAM" id="MobiDB-lite"/>
    </source>
</evidence>
<evidence type="ECO:0008006" key="4">
    <source>
        <dbReference type="Google" id="ProtNLM"/>
    </source>
</evidence>
<feature type="region of interest" description="Disordered" evidence="1">
    <location>
        <begin position="48"/>
        <end position="84"/>
    </location>
</feature>
<dbReference type="InterPro" id="IPR036291">
    <property type="entry name" value="NAD(P)-bd_dom_sf"/>
</dbReference>
<keyword evidence="3" id="KW-1185">Reference proteome</keyword>
<dbReference type="SUPFAM" id="SSF51735">
    <property type="entry name" value="NAD(P)-binding Rossmann-fold domains"/>
    <property type="match status" value="1"/>
</dbReference>
<dbReference type="Proteomes" id="UP001230908">
    <property type="component" value="Unassembled WGS sequence"/>
</dbReference>